<reference evidence="1 2" key="1">
    <citation type="submission" date="2017-10" db="EMBL/GenBank/DDBJ databases">
        <title>A novel species of cold-tolerant Malassezia isolated from bats.</title>
        <authorList>
            <person name="Lorch J.M."/>
            <person name="Palmer J.M."/>
            <person name="Vanderwolf K.J."/>
            <person name="Schmidt K.Z."/>
            <person name="Verant M.L."/>
            <person name="Weller T.J."/>
            <person name="Blehert D.S."/>
        </authorList>
    </citation>
    <scope>NUCLEOTIDE SEQUENCE [LARGE SCALE GENOMIC DNA]</scope>
    <source>
        <strain evidence="1 2">NWHC:44797-103</strain>
    </source>
</reference>
<dbReference type="PANTHER" id="PTHR33875:SF2">
    <property type="entry name" value="ACR183CP"/>
    <property type="match status" value="1"/>
</dbReference>
<dbReference type="EMBL" id="KZ454987">
    <property type="protein sequence ID" value="PKI85940.1"/>
    <property type="molecule type" value="Genomic_DNA"/>
</dbReference>
<evidence type="ECO:0000313" key="1">
    <source>
        <dbReference type="EMBL" id="PKI85940.1"/>
    </source>
</evidence>
<dbReference type="OrthoDB" id="37297at2759"/>
<organism evidence="1 2">
    <name type="scientific">Malassezia vespertilionis</name>
    <dbReference type="NCBI Taxonomy" id="2020962"/>
    <lineage>
        <taxon>Eukaryota</taxon>
        <taxon>Fungi</taxon>
        <taxon>Dikarya</taxon>
        <taxon>Basidiomycota</taxon>
        <taxon>Ustilaginomycotina</taxon>
        <taxon>Malasseziomycetes</taxon>
        <taxon>Malasseziales</taxon>
        <taxon>Malasseziaceae</taxon>
        <taxon>Malassezia</taxon>
    </lineage>
</organism>
<name>A0A2N1JHA7_9BASI</name>
<dbReference type="Proteomes" id="UP000232875">
    <property type="component" value="Unassembled WGS sequence"/>
</dbReference>
<keyword evidence="2" id="KW-1185">Reference proteome</keyword>
<protein>
    <submittedName>
        <fullName evidence="1">Uncharacterized protein</fullName>
    </submittedName>
</protein>
<dbReference type="AlphaFoldDB" id="A0A2N1JHA7"/>
<sequence>MALPPALQALSIGPRTAANVLELYVDYLCPFSAKMLANFDAFGVPLLFGQHAAFHGDVRVVVRPVPQPWHASSVLLHETALSVARLCVPDEQRLADPVSNAFWIFSQALMKASPEWYEARARAKTADQVRDELAQLCGQVFASSGKDMLQLNGQPVEQAVRHWTRVSDEGNDGSMIVPEMKYCVKIGRQNGIHVTPTALWNGVVEPSISSSFTEQEWRAFFSERTPKSKA</sequence>
<dbReference type="Gene3D" id="3.40.30.10">
    <property type="entry name" value="Glutaredoxin"/>
    <property type="match status" value="1"/>
</dbReference>
<proteinExistence type="predicted"/>
<gene>
    <name evidence="1" type="ORF">MVES_000578</name>
</gene>
<dbReference type="SUPFAM" id="SSF52833">
    <property type="entry name" value="Thioredoxin-like"/>
    <property type="match status" value="1"/>
</dbReference>
<dbReference type="STRING" id="2020962.A0A2N1JHA7"/>
<dbReference type="InterPro" id="IPR036249">
    <property type="entry name" value="Thioredoxin-like_sf"/>
</dbReference>
<evidence type="ECO:0000313" key="2">
    <source>
        <dbReference type="Proteomes" id="UP000232875"/>
    </source>
</evidence>
<dbReference type="PANTHER" id="PTHR33875">
    <property type="entry name" value="OS09G0542200 PROTEIN"/>
    <property type="match status" value="1"/>
</dbReference>
<accession>A0A2N1JHA7</accession>